<organism evidence="1 2">
    <name type="scientific">Pseudomonas alkylphenolica</name>
    <dbReference type="NCBI Taxonomy" id="237609"/>
    <lineage>
        <taxon>Bacteria</taxon>
        <taxon>Pseudomonadati</taxon>
        <taxon>Pseudomonadota</taxon>
        <taxon>Gammaproteobacteria</taxon>
        <taxon>Pseudomonadales</taxon>
        <taxon>Pseudomonadaceae</taxon>
        <taxon>Pseudomonas</taxon>
    </lineage>
</organism>
<gene>
    <name evidence="1" type="ORF">PSAKL28_19000</name>
</gene>
<accession>A0A077FBE6</accession>
<evidence type="ECO:0000313" key="1">
    <source>
        <dbReference type="EMBL" id="AIL61124.1"/>
    </source>
</evidence>
<dbReference type="HOGENOM" id="CLU_2495448_0_0_6"/>
<proteinExistence type="predicted"/>
<dbReference type="AlphaFoldDB" id="A0A077FBE6"/>
<dbReference type="KEGG" id="palk:PSAKL28_19000"/>
<protein>
    <recommendedName>
        <fullName evidence="3">DUF2513 domain-containing protein</fullName>
    </recommendedName>
</protein>
<name>A0A077FBE6_9PSED</name>
<sequence length="86" mass="9741">MRRDLKLVNHLLRLIQDHADYQGIYLINLTDMWEGSSDSSSGPLAYDQLVYLVNRCEEAGFLSVAAGNLIQLTWQGHDYLDAQDGK</sequence>
<dbReference type="EMBL" id="CP009048">
    <property type="protein sequence ID" value="AIL61124.1"/>
    <property type="molecule type" value="Genomic_DNA"/>
</dbReference>
<dbReference type="OrthoDB" id="6960201at2"/>
<reference evidence="1 2" key="1">
    <citation type="submission" date="2014-07" db="EMBL/GenBank/DDBJ databases">
        <authorList>
            <person name="Lee K."/>
            <person name="Lim J.Y."/>
            <person name="Hwang I."/>
        </authorList>
    </citation>
    <scope>NUCLEOTIDE SEQUENCE [LARGE SCALE GENOMIC DNA]</scope>
    <source>
        <strain evidence="1 2">KL28</strain>
    </source>
</reference>
<evidence type="ECO:0008006" key="3">
    <source>
        <dbReference type="Google" id="ProtNLM"/>
    </source>
</evidence>
<evidence type="ECO:0000313" key="2">
    <source>
        <dbReference type="Proteomes" id="UP000028931"/>
    </source>
</evidence>
<dbReference type="RefSeq" id="WP_038609497.1">
    <property type="nucleotide sequence ID" value="NZ_CP009048.1"/>
</dbReference>
<dbReference type="Proteomes" id="UP000028931">
    <property type="component" value="Chromosome"/>
</dbReference>